<protein>
    <submittedName>
        <fullName evidence="1">Uncharacterized protein</fullName>
    </submittedName>
</protein>
<keyword evidence="2" id="KW-1185">Reference proteome</keyword>
<reference evidence="2" key="1">
    <citation type="submission" date="2014-08" db="EMBL/GenBank/DDBJ databases">
        <authorList>
            <person name="Moulin L."/>
        </authorList>
    </citation>
    <scope>NUCLEOTIDE SEQUENCE [LARGE SCALE GENOMIC DNA]</scope>
</reference>
<dbReference type="EMBL" id="CCMZ01000056">
    <property type="protein sequence ID" value="CDX26925.1"/>
    <property type="molecule type" value="Genomic_DNA"/>
</dbReference>
<name>A0A090EAG5_MESPL</name>
<dbReference type="AlphaFoldDB" id="A0A090EAG5"/>
<dbReference type="Proteomes" id="UP000045285">
    <property type="component" value="Unassembled WGS sequence"/>
</dbReference>
<evidence type="ECO:0000313" key="1">
    <source>
        <dbReference type="EMBL" id="CDX26925.1"/>
    </source>
</evidence>
<gene>
    <name evidence="1" type="ORF">MPL3356_60621</name>
</gene>
<organism evidence="1 2">
    <name type="scientific">Mesorhizobium plurifarium</name>
    <dbReference type="NCBI Taxonomy" id="69974"/>
    <lineage>
        <taxon>Bacteria</taxon>
        <taxon>Pseudomonadati</taxon>
        <taxon>Pseudomonadota</taxon>
        <taxon>Alphaproteobacteria</taxon>
        <taxon>Hyphomicrobiales</taxon>
        <taxon>Phyllobacteriaceae</taxon>
        <taxon>Mesorhizobium</taxon>
    </lineage>
</organism>
<accession>A0A090EAG5</accession>
<proteinExistence type="predicted"/>
<sequence>MSDRIPCINPRCRRTAARDKFPDSKEIICGKCFRALPLAFRQEHRHCWREINKWEKRILRAADPLKAQRMRAICNRWDERLNAGWVEMRKAIMQPEKPVGLDSFLEEMRL</sequence>
<evidence type="ECO:0000313" key="2">
    <source>
        <dbReference type="Proteomes" id="UP000045285"/>
    </source>
</evidence>